<evidence type="ECO:0000313" key="1">
    <source>
        <dbReference type="EMBL" id="MBC3439917.1"/>
    </source>
</evidence>
<name>A0A923FXH3_9PSED</name>
<protein>
    <submittedName>
        <fullName evidence="1">Uncharacterized protein</fullName>
    </submittedName>
</protein>
<proteinExistence type="predicted"/>
<dbReference type="EMBL" id="JABWRE010000002">
    <property type="protein sequence ID" value="MBC3439917.1"/>
    <property type="molecule type" value="Genomic_DNA"/>
</dbReference>
<dbReference type="EMBL" id="JABWRE020000001">
    <property type="protein sequence ID" value="MBV4535842.1"/>
    <property type="molecule type" value="Genomic_DNA"/>
</dbReference>
<reference evidence="1" key="2">
    <citation type="submission" date="2020-07" db="EMBL/GenBank/DDBJ databases">
        <authorList>
            <person name="Lood C."/>
            <person name="Girard L."/>
        </authorList>
    </citation>
    <scope>NUCLEOTIDE SEQUENCE</scope>
    <source>
        <strain evidence="1">SWRI10</strain>
    </source>
</reference>
<reference evidence="2" key="3">
    <citation type="submission" date="2021-06" db="EMBL/GenBank/DDBJ databases">
        <title>Updating the genus Pseudomonas: Description of 43 new species and partition of the Pseudomonas putida group.</title>
        <authorList>
            <person name="Girard L."/>
            <person name="Lood C."/>
            <person name="Vandamme P."/>
            <person name="Rokni-Zadeh H."/>
            <person name="Van Noort V."/>
            <person name="Hofte M."/>
            <person name="Lavigne R."/>
            <person name="De Mot R."/>
        </authorList>
    </citation>
    <scope>NUCLEOTIDE SEQUENCE</scope>
    <source>
        <strain evidence="2">SWRI10</strain>
    </source>
</reference>
<evidence type="ECO:0000313" key="2">
    <source>
        <dbReference type="EMBL" id="MBV4535842.1"/>
    </source>
</evidence>
<sequence>MRPRFVVVPAVPMEKPYLERGVRFYSGLCTGFDLYDNVEKMRLKPTFNLRADAEAECLRRNQAGIG</sequence>
<organism evidence="1">
    <name type="scientific">Pseudomonas urmiensis</name>
    <dbReference type="NCBI Taxonomy" id="2745493"/>
    <lineage>
        <taxon>Bacteria</taxon>
        <taxon>Pseudomonadati</taxon>
        <taxon>Pseudomonadota</taxon>
        <taxon>Gammaproteobacteria</taxon>
        <taxon>Pseudomonadales</taxon>
        <taxon>Pseudomonadaceae</taxon>
        <taxon>Pseudomonas</taxon>
    </lineage>
</organism>
<comment type="caution">
    <text evidence="1">The sequence shown here is derived from an EMBL/GenBank/DDBJ whole genome shotgun (WGS) entry which is preliminary data.</text>
</comment>
<gene>
    <name evidence="2" type="ORF">HU737_007635</name>
    <name evidence="1" type="ORF">HU737_04420</name>
</gene>
<dbReference type="AlphaFoldDB" id="A0A923FXH3"/>
<accession>A0A923FXH3</accession>
<reference evidence="1" key="1">
    <citation type="journal article" date="2020" name="Microorganisms">
        <title>Reliable Identification of Environmental Pseudomonas Isolates Using the rpoD Gene.</title>
        <authorList>
            <consortium name="The Broad Institute Genome Sequencing Platform"/>
            <person name="Girard L."/>
            <person name="Lood C."/>
            <person name="Rokni-Zadeh H."/>
            <person name="van Noort V."/>
            <person name="Lavigne R."/>
            <person name="De Mot R."/>
        </authorList>
    </citation>
    <scope>NUCLEOTIDE SEQUENCE</scope>
    <source>
        <strain evidence="1">SWRI10</strain>
    </source>
</reference>
<dbReference type="Proteomes" id="UP000599879">
    <property type="component" value="Unassembled WGS sequence"/>
</dbReference>